<evidence type="ECO:0000259" key="2">
    <source>
        <dbReference type="Pfam" id="PF02517"/>
    </source>
</evidence>
<reference evidence="3 4" key="1">
    <citation type="submission" date="2011-10" db="EMBL/GenBank/DDBJ databases">
        <authorList>
            <person name="Genoscope - CEA"/>
        </authorList>
    </citation>
    <scope>NUCLEOTIDE SEQUENCE [LARGE SCALE GENOMIC DNA]</scope>
    <source>
        <strain evidence="3 4">RCC 1105</strain>
    </source>
</reference>
<dbReference type="InterPro" id="IPR003675">
    <property type="entry name" value="Rce1/LyrA-like_dom"/>
</dbReference>
<feature type="transmembrane region" description="Helical" evidence="1">
    <location>
        <begin position="282"/>
        <end position="302"/>
    </location>
</feature>
<dbReference type="Proteomes" id="UP000198341">
    <property type="component" value="Chromosome 11"/>
</dbReference>
<organism evidence="3 4">
    <name type="scientific">Bathycoccus prasinos</name>
    <dbReference type="NCBI Taxonomy" id="41875"/>
    <lineage>
        <taxon>Eukaryota</taxon>
        <taxon>Viridiplantae</taxon>
        <taxon>Chlorophyta</taxon>
        <taxon>Mamiellophyceae</taxon>
        <taxon>Mamiellales</taxon>
        <taxon>Bathycoccaceae</taxon>
        <taxon>Bathycoccus</taxon>
    </lineage>
</organism>
<dbReference type="EMBL" id="FO082268">
    <property type="protein sequence ID" value="CCO18462.1"/>
    <property type="molecule type" value="Genomic_DNA"/>
</dbReference>
<name>K8EJU6_9CHLO</name>
<dbReference type="GeneID" id="19012781"/>
<evidence type="ECO:0000313" key="4">
    <source>
        <dbReference type="Proteomes" id="UP000198341"/>
    </source>
</evidence>
<dbReference type="AlphaFoldDB" id="K8EJU6"/>
<proteinExistence type="predicted"/>
<dbReference type="RefSeq" id="XP_007510117.1">
    <property type="nucleotide sequence ID" value="XM_007510055.1"/>
</dbReference>
<feature type="domain" description="CAAX prenyl protease 2/Lysostaphin resistance protein A-like" evidence="2">
    <location>
        <begin position="199"/>
        <end position="292"/>
    </location>
</feature>
<keyword evidence="4" id="KW-1185">Reference proteome</keyword>
<sequence>MLLNHHHHHLLFSHSLSSSSLSSSLRRRAAENTIRFCDSKTLQRRGNRNPLIRKGLERRTSCGMSSSNGNALTTRKNKRRKCSRMQLWTEDDPPGGEPETIKNNFEPNPEQFLLTSVTFYVVMTAFSQTGCTYLNIHPDLFAQIFVFNPDVATIWSVPLLLSLAMVLLVDERVEFVKEVKELMVDGVIPNVAPTGANGILMLSLGAGIGEEALFRGFLMPLLSNGILERGLGGTEVATYASLGVTSVIFGALHAITPAYQIWATLAGFLFGWEYLNDGLGSAMFTHCFYDFIAFAFIILLWGKPKQPSSSSSSEAGKE</sequence>
<dbReference type="GO" id="GO:0080120">
    <property type="term" value="P:CAAX-box protein maturation"/>
    <property type="evidence" value="ECO:0007669"/>
    <property type="project" value="UniProtKB-ARBA"/>
</dbReference>
<dbReference type="GO" id="GO:0004175">
    <property type="term" value="F:endopeptidase activity"/>
    <property type="evidence" value="ECO:0007669"/>
    <property type="project" value="UniProtKB-ARBA"/>
</dbReference>
<keyword evidence="1" id="KW-1133">Transmembrane helix</keyword>
<gene>
    <name evidence="3" type="ordered locus">Bathy11g01010</name>
</gene>
<accession>K8EJU6</accession>
<dbReference type="KEGG" id="bpg:Bathy11g01010"/>
<evidence type="ECO:0000313" key="3">
    <source>
        <dbReference type="EMBL" id="CCO18462.1"/>
    </source>
</evidence>
<feature type="transmembrane region" description="Helical" evidence="1">
    <location>
        <begin position="151"/>
        <end position="169"/>
    </location>
</feature>
<dbReference type="OrthoDB" id="496858at2759"/>
<evidence type="ECO:0000256" key="1">
    <source>
        <dbReference type="SAM" id="Phobius"/>
    </source>
</evidence>
<feature type="transmembrane region" description="Helical" evidence="1">
    <location>
        <begin position="236"/>
        <end position="262"/>
    </location>
</feature>
<keyword evidence="1" id="KW-0812">Transmembrane</keyword>
<dbReference type="eggNOG" id="ENOG502R2ZW">
    <property type="taxonomic scope" value="Eukaryota"/>
</dbReference>
<dbReference type="Pfam" id="PF02517">
    <property type="entry name" value="Rce1-like"/>
    <property type="match status" value="1"/>
</dbReference>
<keyword evidence="1" id="KW-0472">Membrane</keyword>
<protein>
    <recommendedName>
        <fullName evidence="2">CAAX prenyl protease 2/Lysostaphin resistance protein A-like domain-containing protein</fullName>
    </recommendedName>
</protein>